<name>A0A6J1LEZ7_DROHY</name>
<dbReference type="PROSITE" id="PS50850">
    <property type="entry name" value="MFS"/>
    <property type="match status" value="1"/>
</dbReference>
<keyword evidence="5 7" id="KW-1133">Transmembrane helix</keyword>
<dbReference type="InterPro" id="IPR050382">
    <property type="entry name" value="MFS_Na/Anion_cotransporter"/>
</dbReference>
<proteinExistence type="predicted"/>
<keyword evidence="2" id="KW-0813">Transport</keyword>
<feature type="transmembrane region" description="Helical" evidence="7">
    <location>
        <begin position="177"/>
        <end position="196"/>
    </location>
</feature>
<feature type="transmembrane region" description="Helical" evidence="7">
    <location>
        <begin position="144"/>
        <end position="165"/>
    </location>
</feature>
<evidence type="ECO:0000256" key="7">
    <source>
        <dbReference type="SAM" id="Phobius"/>
    </source>
</evidence>
<feature type="transmembrane region" description="Helical" evidence="7">
    <location>
        <begin position="268"/>
        <end position="290"/>
    </location>
</feature>
<accession>A0A6J1LEZ7</accession>
<dbReference type="GO" id="GO:0006820">
    <property type="term" value="P:monoatomic anion transport"/>
    <property type="evidence" value="ECO:0007669"/>
    <property type="project" value="TreeGrafter"/>
</dbReference>
<dbReference type="GO" id="GO:0015293">
    <property type="term" value="F:symporter activity"/>
    <property type="evidence" value="ECO:0007669"/>
    <property type="project" value="UniProtKB-KW"/>
</dbReference>
<dbReference type="InterPro" id="IPR020846">
    <property type="entry name" value="MFS_dom"/>
</dbReference>
<feature type="transmembrane region" description="Helical" evidence="7">
    <location>
        <begin position="310"/>
        <end position="331"/>
    </location>
</feature>
<keyword evidence="3 7" id="KW-0812">Transmembrane</keyword>
<gene>
    <name evidence="10" type="primary">LOC111594786</name>
</gene>
<feature type="transmembrane region" description="Helical" evidence="7">
    <location>
        <begin position="20"/>
        <end position="45"/>
    </location>
</feature>
<dbReference type="Proteomes" id="UP000504633">
    <property type="component" value="Unplaced"/>
</dbReference>
<reference evidence="10" key="1">
    <citation type="submission" date="2025-08" db="UniProtKB">
        <authorList>
            <consortium name="RefSeq"/>
        </authorList>
    </citation>
    <scope>IDENTIFICATION</scope>
    <source>
        <strain evidence="10">15085-1641.00</strain>
        <tissue evidence="10">Whole body</tissue>
    </source>
</reference>
<dbReference type="RefSeq" id="XP_023164008.2">
    <property type="nucleotide sequence ID" value="XM_023308240.2"/>
</dbReference>
<dbReference type="AlphaFoldDB" id="A0A6J1LEZ7"/>
<feature type="transmembrane region" description="Helical" evidence="7">
    <location>
        <begin position="115"/>
        <end position="138"/>
    </location>
</feature>
<evidence type="ECO:0000313" key="9">
    <source>
        <dbReference type="Proteomes" id="UP000504633"/>
    </source>
</evidence>
<dbReference type="Pfam" id="PF07690">
    <property type="entry name" value="MFS_1"/>
    <property type="match status" value="1"/>
</dbReference>
<dbReference type="InterPro" id="IPR036259">
    <property type="entry name" value="MFS_trans_sf"/>
</dbReference>
<feature type="transmembrane region" description="Helical" evidence="7">
    <location>
        <begin position="202"/>
        <end position="228"/>
    </location>
</feature>
<feature type="transmembrane region" description="Helical" evidence="7">
    <location>
        <begin position="436"/>
        <end position="456"/>
    </location>
</feature>
<evidence type="ECO:0000256" key="5">
    <source>
        <dbReference type="ARBA" id="ARBA00022989"/>
    </source>
</evidence>
<dbReference type="FunFam" id="1.20.1250.20:FF:000423">
    <property type="entry name" value="Putative inorganic phosphate cotransporter-like Protein"/>
    <property type="match status" value="1"/>
</dbReference>
<comment type="subcellular location">
    <subcellularLocation>
        <location evidence="1">Membrane</location>
        <topology evidence="1">Multi-pass membrane protein</topology>
    </subcellularLocation>
</comment>
<feature type="transmembrane region" description="Helical" evidence="7">
    <location>
        <begin position="369"/>
        <end position="387"/>
    </location>
</feature>
<dbReference type="Gene3D" id="1.20.1250.20">
    <property type="entry name" value="MFS general substrate transporter like domains"/>
    <property type="match status" value="2"/>
</dbReference>
<evidence type="ECO:0000256" key="2">
    <source>
        <dbReference type="ARBA" id="ARBA00022448"/>
    </source>
</evidence>
<feature type="transmembrane region" description="Helical" evidence="7">
    <location>
        <begin position="399"/>
        <end position="424"/>
    </location>
</feature>
<dbReference type="FunFam" id="1.20.1250.20:FF:000003">
    <property type="entry name" value="Solute carrier family 17 member 3"/>
    <property type="match status" value="1"/>
</dbReference>
<dbReference type="PANTHER" id="PTHR11662">
    <property type="entry name" value="SOLUTE CARRIER FAMILY 17"/>
    <property type="match status" value="1"/>
</dbReference>
<keyword evidence="4" id="KW-0769">Symport</keyword>
<feature type="transmembrane region" description="Helical" evidence="7">
    <location>
        <begin position="343"/>
        <end position="363"/>
    </location>
</feature>
<keyword evidence="6 7" id="KW-0472">Membrane</keyword>
<dbReference type="GeneID" id="111594786"/>
<evidence type="ECO:0000313" key="10">
    <source>
        <dbReference type="RefSeq" id="XP_023164008.2"/>
    </source>
</evidence>
<dbReference type="GO" id="GO:0016020">
    <property type="term" value="C:membrane"/>
    <property type="evidence" value="ECO:0007669"/>
    <property type="project" value="UniProtKB-SubCell"/>
</dbReference>
<dbReference type="KEGG" id="dhe:111594786"/>
<evidence type="ECO:0000259" key="8">
    <source>
        <dbReference type="PROSITE" id="PS50850"/>
    </source>
</evidence>
<organism evidence="9 10">
    <name type="scientific">Drosophila hydei</name>
    <name type="common">Fruit fly</name>
    <dbReference type="NCBI Taxonomy" id="7224"/>
    <lineage>
        <taxon>Eukaryota</taxon>
        <taxon>Metazoa</taxon>
        <taxon>Ecdysozoa</taxon>
        <taxon>Arthropoda</taxon>
        <taxon>Hexapoda</taxon>
        <taxon>Insecta</taxon>
        <taxon>Pterygota</taxon>
        <taxon>Neoptera</taxon>
        <taxon>Endopterygota</taxon>
        <taxon>Diptera</taxon>
        <taxon>Brachycera</taxon>
        <taxon>Muscomorpha</taxon>
        <taxon>Ephydroidea</taxon>
        <taxon>Drosophilidae</taxon>
        <taxon>Drosophila</taxon>
    </lineage>
</organism>
<evidence type="ECO:0000256" key="4">
    <source>
        <dbReference type="ARBA" id="ARBA00022847"/>
    </source>
</evidence>
<feature type="domain" description="Major facilitator superfamily (MFS) profile" evidence="8">
    <location>
        <begin position="25"/>
        <end position="460"/>
    </location>
</feature>
<evidence type="ECO:0000256" key="3">
    <source>
        <dbReference type="ARBA" id="ARBA00022692"/>
    </source>
</evidence>
<feature type="transmembrane region" description="Helical" evidence="7">
    <location>
        <begin position="88"/>
        <end position="108"/>
    </location>
</feature>
<dbReference type="OMA" id="IMAICNG"/>
<protein>
    <submittedName>
        <fullName evidence="10">Sialin-like isoform X1</fullName>
    </submittedName>
</protein>
<dbReference type="InterPro" id="IPR011701">
    <property type="entry name" value="MFS"/>
</dbReference>
<evidence type="ECO:0000256" key="6">
    <source>
        <dbReference type="ARBA" id="ARBA00023136"/>
    </source>
</evidence>
<sequence length="484" mass="53770">MDQPIWQKRFTKVCFLPMRIVVTTMGFFALVCAFTNRVSIAFVIIELAVPKNRTDSKSSGICPPESDLTKEKMQDRNKQDWSEEHQGFILGSFFIGYLIAHVPGGVLSDKFGSKWVLSISLLLSALCTIFTPVTINLFNQSSLIIIRILMGMAQGPLFPALASLLSHWVPPKERSTLGALCYSGVSVGIVASNLGSGFIIHYFTWALCLIIFGAATFCWMIVFILICASTPDKHLCIRKGEKDYLKKHISMQTESLTIPWHKILFSKALIALAISQIGHDWAFCLIVSYLPKYMADVLQFSILSNGLWTSLPFVALWFSSLICGFLADWLIRTGTMSITVERKVFTFISAFGPGAFMVIASYVECRKSLAVLFFTLSMFMMGPFYAGQKLTPIDMSPTYAGILTAICNGAGAVSGLLCPSIIGIMTPDRTTGQWRYVFWLSFAISVSSAIVFALWGSSDLQAYDPRAQRIRRRTKSHIPLDVFA</sequence>
<dbReference type="SUPFAM" id="SSF103473">
    <property type="entry name" value="MFS general substrate transporter"/>
    <property type="match status" value="1"/>
</dbReference>
<evidence type="ECO:0000256" key="1">
    <source>
        <dbReference type="ARBA" id="ARBA00004141"/>
    </source>
</evidence>
<dbReference type="OrthoDB" id="2985014at2759"/>
<dbReference type="PANTHER" id="PTHR11662:SF415">
    <property type="entry name" value="AT30085P-RELATED"/>
    <property type="match status" value="1"/>
</dbReference>
<keyword evidence="9" id="KW-1185">Reference proteome</keyword>